<dbReference type="EMBL" id="WUAV01000001">
    <property type="protein sequence ID" value="KAF1768945.1"/>
    <property type="molecule type" value="Genomic_DNA"/>
</dbReference>
<keyword evidence="1" id="KW-1133">Transmembrane helix</keyword>
<reference evidence="2 3" key="1">
    <citation type="submission" date="2019-12" db="EMBL/GenBank/DDBJ databases">
        <title>Chromosome-level assembly of the Caenorhabditis remanei genome.</title>
        <authorList>
            <person name="Teterina A.A."/>
            <person name="Willis J.H."/>
            <person name="Phillips P.C."/>
        </authorList>
    </citation>
    <scope>NUCLEOTIDE SEQUENCE [LARGE SCALE GENOMIC DNA]</scope>
    <source>
        <strain evidence="2 3">PX506</strain>
        <tissue evidence="2">Whole organism</tissue>
    </source>
</reference>
<evidence type="ECO:0000313" key="2">
    <source>
        <dbReference type="EMBL" id="KAF1768945.1"/>
    </source>
</evidence>
<organism evidence="2 3">
    <name type="scientific">Caenorhabditis remanei</name>
    <name type="common">Caenorhabditis vulgaris</name>
    <dbReference type="NCBI Taxonomy" id="31234"/>
    <lineage>
        <taxon>Eukaryota</taxon>
        <taxon>Metazoa</taxon>
        <taxon>Ecdysozoa</taxon>
        <taxon>Nematoda</taxon>
        <taxon>Chromadorea</taxon>
        <taxon>Rhabditida</taxon>
        <taxon>Rhabditina</taxon>
        <taxon>Rhabditomorpha</taxon>
        <taxon>Rhabditoidea</taxon>
        <taxon>Rhabditidae</taxon>
        <taxon>Peloderinae</taxon>
        <taxon>Caenorhabditis</taxon>
    </lineage>
</organism>
<feature type="transmembrane region" description="Helical" evidence="1">
    <location>
        <begin position="67"/>
        <end position="85"/>
    </location>
</feature>
<name>A0A6A5HMX5_CAERE</name>
<dbReference type="KEGG" id="crq:GCK72_000758"/>
<dbReference type="Proteomes" id="UP000483820">
    <property type="component" value="Chromosome I"/>
</dbReference>
<proteinExistence type="predicted"/>
<keyword evidence="1" id="KW-0472">Membrane</keyword>
<sequence>MKAEDKWIIAPLSSHKEELAELEALIKNMKNRQTASVMTALYYTMAIAVTGLLTVVIPSNITRTTSFIVSTTLVSLFSTVGLAMWNISIGLSPQKKTIAAVISVYVVTIAVTKMITCGVSPNITTIISPFVPSLLIYPFCACNLLTWIITSIEICSRYQTLPLLGTTETVLMKLCPERKKLRRQILELVRQETGTVSEASK</sequence>
<dbReference type="AlphaFoldDB" id="A0A6A5HMX5"/>
<feature type="transmembrane region" description="Helical" evidence="1">
    <location>
        <begin position="40"/>
        <end position="61"/>
    </location>
</feature>
<feature type="transmembrane region" description="Helical" evidence="1">
    <location>
        <begin position="135"/>
        <end position="155"/>
    </location>
</feature>
<dbReference type="RefSeq" id="XP_053591310.1">
    <property type="nucleotide sequence ID" value="XM_053722665.1"/>
</dbReference>
<accession>A0A6A5HMX5</accession>
<dbReference type="GeneID" id="78773176"/>
<evidence type="ECO:0000256" key="1">
    <source>
        <dbReference type="SAM" id="Phobius"/>
    </source>
</evidence>
<gene>
    <name evidence="2" type="ORF">GCK72_000758</name>
</gene>
<evidence type="ECO:0000313" key="3">
    <source>
        <dbReference type="Proteomes" id="UP000483820"/>
    </source>
</evidence>
<feature type="transmembrane region" description="Helical" evidence="1">
    <location>
        <begin position="97"/>
        <end position="115"/>
    </location>
</feature>
<comment type="caution">
    <text evidence="2">The sequence shown here is derived from an EMBL/GenBank/DDBJ whole genome shotgun (WGS) entry which is preliminary data.</text>
</comment>
<keyword evidence="1" id="KW-0812">Transmembrane</keyword>
<dbReference type="CTD" id="78773176"/>
<protein>
    <submittedName>
        <fullName evidence="2">Uncharacterized protein</fullName>
    </submittedName>
</protein>